<dbReference type="Proteomes" id="UP001631993">
    <property type="component" value="Unassembled WGS sequence"/>
</dbReference>
<organism evidence="1 2">
    <name type="scientific">Streptomyces galilaeus</name>
    <dbReference type="NCBI Taxonomy" id="33899"/>
    <lineage>
        <taxon>Bacteria</taxon>
        <taxon>Bacillati</taxon>
        <taxon>Actinomycetota</taxon>
        <taxon>Actinomycetes</taxon>
        <taxon>Kitasatosporales</taxon>
        <taxon>Streptomycetaceae</taxon>
        <taxon>Streptomyces</taxon>
    </lineage>
</organism>
<evidence type="ECO:0000313" key="2">
    <source>
        <dbReference type="Proteomes" id="UP001631993"/>
    </source>
</evidence>
<gene>
    <name evidence="1" type="ORF">ACKI1S_47610</name>
</gene>
<reference evidence="1 2" key="1">
    <citation type="submission" date="2024-12" db="EMBL/GenBank/DDBJ databases">
        <title>Forecasting of Potato common scab and diversities of Pathogenic streptomyces spp. in china.</title>
        <authorList>
            <person name="Handique U."/>
            <person name="Wu J."/>
        </authorList>
    </citation>
    <scope>NUCLEOTIDE SEQUENCE [LARGE SCALE GENOMIC DNA]</scope>
    <source>
        <strain evidence="1 2">ZRIMU1585</strain>
    </source>
</reference>
<dbReference type="EMBL" id="JBJVNE010000229">
    <property type="protein sequence ID" value="MFM9653703.1"/>
    <property type="molecule type" value="Genomic_DNA"/>
</dbReference>
<sequence length="68" mass="7465">MINDEVARLQTRFGKMTEPEAVNSDDNVLNVTFTETDATGALIEGGITKDNSLLVKYFAPSFRNNVQG</sequence>
<protein>
    <submittedName>
        <fullName evidence="1">Uncharacterized protein</fullName>
    </submittedName>
</protein>
<dbReference type="RefSeq" id="WP_409097922.1">
    <property type="nucleotide sequence ID" value="NZ_JBJVNE010000229.1"/>
</dbReference>
<evidence type="ECO:0000313" key="1">
    <source>
        <dbReference type="EMBL" id="MFM9653703.1"/>
    </source>
</evidence>
<accession>A0ABW9IZ50</accession>
<name>A0ABW9IZ50_STRGJ</name>
<keyword evidence="2" id="KW-1185">Reference proteome</keyword>
<proteinExistence type="predicted"/>
<comment type="caution">
    <text evidence="1">The sequence shown here is derived from an EMBL/GenBank/DDBJ whole genome shotgun (WGS) entry which is preliminary data.</text>
</comment>
<feature type="non-terminal residue" evidence="1">
    <location>
        <position position="68"/>
    </location>
</feature>